<dbReference type="EMBL" id="CP029161">
    <property type="protein sequence ID" value="AWH90366.1"/>
    <property type="molecule type" value="Genomic_DNA"/>
</dbReference>
<accession>A0A2U8DEU9</accession>
<dbReference type="InterPro" id="IPR045179">
    <property type="entry name" value="YgfZ/GcvT"/>
</dbReference>
<evidence type="ECO:0000313" key="3">
    <source>
        <dbReference type="Proteomes" id="UP000244884"/>
    </source>
</evidence>
<dbReference type="AlphaFoldDB" id="A0A2U8DEU9"/>
<proteinExistence type="predicted"/>
<dbReference type="SUPFAM" id="SSF103025">
    <property type="entry name" value="Folate-binding domain"/>
    <property type="match status" value="1"/>
</dbReference>
<dbReference type="Gene3D" id="3.30.70.1630">
    <property type="match status" value="1"/>
</dbReference>
<feature type="domain" description="tRNA-modifying protein YgfZ-like beta-barrel" evidence="1">
    <location>
        <begin position="244"/>
        <end position="309"/>
    </location>
</feature>
<gene>
    <name evidence="2" type="ORF">DD681_00865</name>
</gene>
<protein>
    <submittedName>
        <fullName evidence="2">tRNA-modifying protein YgfZ</fullName>
    </submittedName>
</protein>
<dbReference type="OrthoDB" id="9796287at2"/>
<dbReference type="NCBIfam" id="TIGR03317">
    <property type="entry name" value="ygfZ_signature"/>
    <property type="match status" value="1"/>
</dbReference>
<organism evidence="2 3">
    <name type="scientific">Buchnera aphidicola</name>
    <name type="common">Melanaphis sacchari</name>
    <dbReference type="NCBI Taxonomy" id="2173854"/>
    <lineage>
        <taxon>Bacteria</taxon>
        <taxon>Pseudomonadati</taxon>
        <taxon>Pseudomonadota</taxon>
        <taxon>Gammaproteobacteria</taxon>
        <taxon>Enterobacterales</taxon>
        <taxon>Erwiniaceae</taxon>
        <taxon>Buchnera</taxon>
    </lineage>
</organism>
<dbReference type="RefSeq" id="WP_158341137.1">
    <property type="nucleotide sequence ID" value="NZ_CP029161.1"/>
</dbReference>
<name>A0A2U8DEU9_9GAMM</name>
<evidence type="ECO:0000259" key="1">
    <source>
        <dbReference type="Pfam" id="PF21130"/>
    </source>
</evidence>
<dbReference type="SUPFAM" id="SSF101790">
    <property type="entry name" value="Aminomethyltransferase beta-barrel domain"/>
    <property type="match status" value="1"/>
</dbReference>
<sequence length="319" mass="37046">MNLFKFQKQYSYSLSDSSLTLISLEKWAFVYVRGIDSKKHLQNQLTIDINLLQKNHHKLCAHCNIDGKVWATMLLFHYKDGYAYITRRSIVKKQVLELKKYAIFFDIEIKELSNIFLLGLFGTDARFFLLKYFLDALDKNSSILSMNVGNILCFSKPYERFLLILDLKDFLSFRNQIDEKVVLTDSNQWSLLDIEAGFPIIDKEVSQKFLPQSLNLDQLQAISLEKGCYYGQEIIAKVFYKNLNKNSLYTLIGQSDIFPRVGQTIEAQVGEQWYRVGFLLAAVSIKSKKFLIQVVLKKTINIENIFRIHGVKSIFLIKS</sequence>
<dbReference type="GO" id="GO:0016226">
    <property type="term" value="P:iron-sulfur cluster assembly"/>
    <property type="evidence" value="ECO:0007669"/>
    <property type="project" value="TreeGrafter"/>
</dbReference>
<dbReference type="Gene3D" id="3.30.70.1400">
    <property type="entry name" value="Aminomethyltransferase beta-barrel domains"/>
    <property type="match status" value="1"/>
</dbReference>
<dbReference type="Proteomes" id="UP000244884">
    <property type="component" value="Chromosome"/>
</dbReference>
<dbReference type="PANTHER" id="PTHR22602">
    <property type="entry name" value="TRANSFERASE CAF17, MITOCHONDRIAL-RELATED"/>
    <property type="match status" value="1"/>
</dbReference>
<dbReference type="InterPro" id="IPR017703">
    <property type="entry name" value="YgfZ/GCV_T_CS"/>
</dbReference>
<dbReference type="Gene3D" id="2.40.30.160">
    <property type="match status" value="1"/>
</dbReference>
<dbReference type="InterPro" id="IPR029043">
    <property type="entry name" value="GcvT/YgfZ_C"/>
</dbReference>
<dbReference type="Pfam" id="PF21130">
    <property type="entry name" value="YgfZ_barrel"/>
    <property type="match status" value="1"/>
</dbReference>
<evidence type="ECO:0000313" key="2">
    <source>
        <dbReference type="EMBL" id="AWH90366.1"/>
    </source>
</evidence>
<dbReference type="NCBIfam" id="NF007110">
    <property type="entry name" value="PRK09559.1"/>
    <property type="match status" value="1"/>
</dbReference>
<dbReference type="PANTHER" id="PTHR22602:SF0">
    <property type="entry name" value="TRANSFERASE CAF17, MITOCHONDRIAL-RELATED"/>
    <property type="match status" value="1"/>
</dbReference>
<dbReference type="InterPro" id="IPR048451">
    <property type="entry name" value="YgfZ_barrel"/>
</dbReference>
<reference evidence="2 3" key="1">
    <citation type="submission" date="2018-04" db="EMBL/GenBank/DDBJ databases">
        <title>Genome sequence of Buchnera aphidicola from Melaphis sacchari.</title>
        <authorList>
            <person name="Geib S.M."/>
            <person name="Palmer N.A."/>
            <person name="Sattler S.E."/>
            <person name="Sarath G."/>
        </authorList>
    </citation>
    <scope>NUCLEOTIDE SEQUENCE [LARGE SCALE GENOMIC DNA]</scope>
    <source>
        <strain evidence="2 3">LSU</strain>
    </source>
</reference>